<keyword evidence="5" id="KW-0472">Membrane</keyword>
<dbReference type="CDD" id="cd03784">
    <property type="entry name" value="GT1_Gtf-like"/>
    <property type="match status" value="1"/>
</dbReference>
<proteinExistence type="inferred from homology"/>
<dbReference type="GO" id="GO:0015020">
    <property type="term" value="F:glucuronosyltransferase activity"/>
    <property type="evidence" value="ECO:0007669"/>
    <property type="project" value="UniProtKB-EC"/>
</dbReference>
<dbReference type="Gene3D" id="3.40.50.2000">
    <property type="entry name" value="Glycogen Phosphorylase B"/>
    <property type="match status" value="2"/>
</dbReference>
<sequence length="533" mass="59806">MYVGLAYKGSNKMTRVYFVLLILSGSAVFQSVHAARMLCIYPVPFHSHQAVFHVMTEALAADGHELVVLTPLPHEKPIPNVTEIDVHDISYKLWEDKYGEYQKTHEFTADPVTFWEDAVTPIIHSVVDAQMSSPGMQALINDQNQHFDVILAEAPAPLSIMIAARFDAPIILVSSFFGSDDNFLTIGAPIHPIYFPEYNMQKVGNMSFWERVKQIYTTLRLRWMERVLKEKENAMIRKHFGNDAPTITELKKRVEMLFVNVHPIWDNNRPVPPSVVYMGALHLRDPKPIPKDLQSYLDASRNGVVYMSLGSKIRFSDLPAGTMQVFLNVFASLPYDVLIKWNGGELKNKPANVRLEKWLPQNDMLHHPKIKVFLMQGGLQSTDEAIAANVPLIGFPVYVDQFYNAQMFIKLDIGRQLDIQTINEQDLRQTIMDVAENERYRRNIAALSLVLQEQREGGLQRAVRGAARVAARAARPLRSPLADASLAQHLMLDVLAAVAAGAAAATVTAAALIVLLCRAVRRATAPQPKLKSK</sequence>
<comment type="caution">
    <text evidence="6">The sequence shown here is derived from an EMBL/GenBank/DDBJ whole genome shotgun (WGS) entry which is preliminary data.</text>
</comment>
<dbReference type="InterPro" id="IPR002213">
    <property type="entry name" value="UDP_glucos_trans"/>
</dbReference>
<keyword evidence="5" id="KW-1133">Transmembrane helix</keyword>
<dbReference type="EMBL" id="CAJHNJ030000014">
    <property type="protein sequence ID" value="CAG9112680.1"/>
    <property type="molecule type" value="Genomic_DNA"/>
</dbReference>
<dbReference type="PANTHER" id="PTHR48043">
    <property type="entry name" value="EG:EG0003.4 PROTEIN-RELATED"/>
    <property type="match status" value="1"/>
</dbReference>
<evidence type="ECO:0000313" key="6">
    <source>
        <dbReference type="EMBL" id="CAG9112680.1"/>
    </source>
</evidence>
<dbReference type="GO" id="GO:0016020">
    <property type="term" value="C:membrane"/>
    <property type="evidence" value="ECO:0007669"/>
    <property type="project" value="UniProtKB-SubCell"/>
</dbReference>
<organism evidence="6 7">
    <name type="scientific">Plutella xylostella</name>
    <name type="common">Diamondback moth</name>
    <name type="synonym">Plutella maculipennis</name>
    <dbReference type="NCBI Taxonomy" id="51655"/>
    <lineage>
        <taxon>Eukaryota</taxon>
        <taxon>Metazoa</taxon>
        <taxon>Ecdysozoa</taxon>
        <taxon>Arthropoda</taxon>
        <taxon>Hexapoda</taxon>
        <taxon>Insecta</taxon>
        <taxon>Pterygota</taxon>
        <taxon>Neoptera</taxon>
        <taxon>Endopterygota</taxon>
        <taxon>Lepidoptera</taxon>
        <taxon>Glossata</taxon>
        <taxon>Ditrysia</taxon>
        <taxon>Yponomeutoidea</taxon>
        <taxon>Plutellidae</taxon>
        <taxon>Plutella</taxon>
    </lineage>
</organism>
<evidence type="ECO:0000256" key="4">
    <source>
        <dbReference type="RuleBase" id="RU003718"/>
    </source>
</evidence>
<dbReference type="SUPFAM" id="SSF53756">
    <property type="entry name" value="UDP-Glycosyltransferase/glycogen phosphorylase"/>
    <property type="match status" value="1"/>
</dbReference>
<comment type="similarity">
    <text evidence="1 4">Belongs to the UDP-glycosyltransferase family.</text>
</comment>
<name>A0A8S4EAD2_PLUXY</name>
<protein>
    <recommendedName>
        <fullName evidence="5">UDP-glucuronosyltransferase</fullName>
        <ecNumber evidence="5">2.4.1.17</ecNumber>
    </recommendedName>
</protein>
<evidence type="ECO:0000256" key="5">
    <source>
        <dbReference type="RuleBase" id="RU362059"/>
    </source>
</evidence>
<accession>A0A8S4EAD2</accession>
<dbReference type="Pfam" id="PF00201">
    <property type="entry name" value="UDPGT"/>
    <property type="match status" value="1"/>
</dbReference>
<evidence type="ECO:0000313" key="7">
    <source>
        <dbReference type="Proteomes" id="UP000653454"/>
    </source>
</evidence>
<dbReference type="InterPro" id="IPR050271">
    <property type="entry name" value="UDP-glycosyltransferase"/>
</dbReference>
<keyword evidence="7" id="KW-1185">Reference proteome</keyword>
<keyword evidence="2 4" id="KW-0328">Glycosyltransferase</keyword>
<reference evidence="6" key="1">
    <citation type="submission" date="2020-11" db="EMBL/GenBank/DDBJ databases">
        <authorList>
            <person name="Whiteford S."/>
        </authorList>
    </citation>
    <scope>NUCLEOTIDE SEQUENCE</scope>
</reference>
<keyword evidence="5" id="KW-0812">Transmembrane</keyword>
<feature type="transmembrane region" description="Helical" evidence="5">
    <location>
        <begin position="494"/>
        <end position="517"/>
    </location>
</feature>
<dbReference type="InterPro" id="IPR035595">
    <property type="entry name" value="UDP_glycos_trans_CS"/>
</dbReference>
<dbReference type="AlphaFoldDB" id="A0A8S4EAD2"/>
<keyword evidence="3 4" id="KW-0808">Transferase</keyword>
<dbReference type="PROSITE" id="PS00375">
    <property type="entry name" value="UDPGT"/>
    <property type="match status" value="1"/>
</dbReference>
<evidence type="ECO:0000256" key="3">
    <source>
        <dbReference type="ARBA" id="ARBA00022679"/>
    </source>
</evidence>
<dbReference type="PANTHER" id="PTHR48043:SF159">
    <property type="entry name" value="EG:EG0003.4 PROTEIN-RELATED"/>
    <property type="match status" value="1"/>
</dbReference>
<evidence type="ECO:0000256" key="1">
    <source>
        <dbReference type="ARBA" id="ARBA00009995"/>
    </source>
</evidence>
<comment type="catalytic activity">
    <reaction evidence="5">
        <text>glucuronate acceptor + UDP-alpha-D-glucuronate = acceptor beta-D-glucuronoside + UDP + H(+)</text>
        <dbReference type="Rhea" id="RHEA:21032"/>
        <dbReference type="ChEBI" id="CHEBI:15378"/>
        <dbReference type="ChEBI" id="CHEBI:58052"/>
        <dbReference type="ChEBI" id="CHEBI:58223"/>
        <dbReference type="ChEBI" id="CHEBI:132367"/>
        <dbReference type="ChEBI" id="CHEBI:132368"/>
        <dbReference type="EC" id="2.4.1.17"/>
    </reaction>
</comment>
<gene>
    <name evidence="6" type="ORF">PLXY2_LOCUS4975</name>
</gene>
<evidence type="ECO:0000256" key="2">
    <source>
        <dbReference type="ARBA" id="ARBA00022676"/>
    </source>
</evidence>
<dbReference type="EC" id="2.4.1.17" evidence="5"/>
<dbReference type="Proteomes" id="UP000653454">
    <property type="component" value="Unassembled WGS sequence"/>
</dbReference>
<comment type="subcellular location">
    <subcellularLocation>
        <location evidence="5">Membrane</location>
        <topology evidence="5">Single-pass membrane protein</topology>
    </subcellularLocation>
</comment>
<dbReference type="FunFam" id="3.40.50.2000:FF:000050">
    <property type="entry name" value="UDP-glucuronosyltransferase"/>
    <property type="match status" value="1"/>
</dbReference>